<evidence type="ECO:0000259" key="2">
    <source>
        <dbReference type="Pfam" id="PF13613"/>
    </source>
</evidence>
<keyword evidence="4" id="KW-1185">Reference proteome</keyword>
<evidence type="ECO:0000313" key="3">
    <source>
        <dbReference type="EMBL" id="QEU70737.1"/>
    </source>
</evidence>
<accession>A0A5J6F3Y8</accession>
<feature type="region of interest" description="Disordered" evidence="1">
    <location>
        <begin position="165"/>
        <end position="193"/>
    </location>
</feature>
<feature type="domain" description="Transposase Helix-turn-helix" evidence="2">
    <location>
        <begin position="28"/>
        <end position="76"/>
    </location>
</feature>
<dbReference type="Pfam" id="PF13613">
    <property type="entry name" value="HTH_Tnp_4"/>
    <property type="match status" value="1"/>
</dbReference>
<dbReference type="InterPro" id="IPR027805">
    <property type="entry name" value="Transposase_HTH_dom"/>
</dbReference>
<organism evidence="3 4">
    <name type="scientific">Streptomyces nitrosporeus</name>
    <dbReference type="NCBI Taxonomy" id="28894"/>
    <lineage>
        <taxon>Bacteria</taxon>
        <taxon>Bacillati</taxon>
        <taxon>Actinomycetota</taxon>
        <taxon>Actinomycetes</taxon>
        <taxon>Kitasatosporales</taxon>
        <taxon>Streptomycetaceae</taxon>
        <taxon>Streptomyces</taxon>
    </lineage>
</organism>
<dbReference type="KEGG" id="snk:CP967_01085"/>
<reference evidence="3 4" key="1">
    <citation type="submission" date="2017-09" db="EMBL/GenBank/DDBJ databases">
        <authorList>
            <person name="Lee N."/>
            <person name="Cho B.-K."/>
        </authorList>
    </citation>
    <scope>NUCLEOTIDE SEQUENCE [LARGE SCALE GENOMIC DNA]</scope>
    <source>
        <strain evidence="3 4">ATCC 12769</strain>
    </source>
</reference>
<sequence length="268" mass="29888">MPDVPHELVEHVSWLVHARRREPRSPWRRLSCFKQALLTPAHLRKNETFARVGAGFGVSEATAWRYVDETLDVLAAWPPGPHEALAGLADRRHPQPLQPYRRRRVRPDRLRPALITAAGPDATTLHAFLPLLLITFVEVARVVLPEMTERGDGAFLMAIGYPAARRRPERSDRGHGGCPEPGAHSERGSGRRRRLRGHLAVGSLILNSDTAVRLSTPGQHPEIPDEILEAITTAHPDELADHCWDMYTKRDRVEHAHPAELPPAPASA</sequence>
<name>A0A5J6F3Y8_9ACTN</name>
<dbReference type="AlphaFoldDB" id="A0A5J6F3Y8"/>
<dbReference type="OrthoDB" id="4308836at2"/>
<dbReference type="Proteomes" id="UP000326178">
    <property type="component" value="Chromosome"/>
</dbReference>
<dbReference type="EMBL" id="CP023702">
    <property type="protein sequence ID" value="QEU70737.1"/>
    <property type="molecule type" value="Genomic_DNA"/>
</dbReference>
<evidence type="ECO:0000313" key="4">
    <source>
        <dbReference type="Proteomes" id="UP000326178"/>
    </source>
</evidence>
<proteinExistence type="predicted"/>
<gene>
    <name evidence="3" type="ORF">CP967_01085</name>
</gene>
<evidence type="ECO:0000256" key="1">
    <source>
        <dbReference type="SAM" id="MobiDB-lite"/>
    </source>
</evidence>
<protein>
    <submittedName>
        <fullName evidence="3">Transposase family protein</fullName>
    </submittedName>
</protein>